<evidence type="ECO:0000313" key="4">
    <source>
        <dbReference type="Proteomes" id="UP000004509"/>
    </source>
</evidence>
<dbReference type="STRING" id="596324.TREVI0001_1367"/>
<dbReference type="InterPro" id="IPR019606">
    <property type="entry name" value="GerMN"/>
</dbReference>
<keyword evidence="1" id="KW-0812">Transmembrane</keyword>
<feature type="transmembrane region" description="Helical" evidence="1">
    <location>
        <begin position="9"/>
        <end position="28"/>
    </location>
</feature>
<accession>C8PNU6</accession>
<dbReference type="eggNOG" id="ENOG502ZR1A">
    <property type="taxonomic scope" value="Bacteria"/>
</dbReference>
<gene>
    <name evidence="3" type="ORF">TREVI0001_1367</name>
</gene>
<keyword evidence="1" id="KW-1133">Transmembrane helix</keyword>
<reference evidence="3 4" key="1">
    <citation type="submission" date="2009-07" db="EMBL/GenBank/DDBJ databases">
        <authorList>
            <person name="Madupu R."/>
            <person name="Sebastian Y."/>
            <person name="Durkin A.S."/>
            <person name="Torralba M."/>
            <person name="Methe B."/>
            <person name="Sutton G.G."/>
            <person name="Strausberg R.L."/>
            <person name="Nelson K.E."/>
        </authorList>
    </citation>
    <scope>NUCLEOTIDE SEQUENCE [LARGE SCALE GENOMIC DNA]</scope>
    <source>
        <strain evidence="3 4">ATCC 35580</strain>
    </source>
</reference>
<proteinExistence type="predicted"/>
<dbReference type="Proteomes" id="UP000004509">
    <property type="component" value="Unassembled WGS sequence"/>
</dbReference>
<dbReference type="Pfam" id="PF10646">
    <property type="entry name" value="Germane"/>
    <property type="match status" value="1"/>
</dbReference>
<comment type="caution">
    <text evidence="3">The sequence shown here is derived from an EMBL/GenBank/DDBJ whole genome shotgun (WGS) entry which is preliminary data.</text>
</comment>
<dbReference type="EMBL" id="ACYH01000020">
    <property type="protein sequence ID" value="EEV20926.1"/>
    <property type="molecule type" value="Genomic_DNA"/>
</dbReference>
<dbReference type="OrthoDB" id="359863at2"/>
<evidence type="ECO:0000313" key="3">
    <source>
        <dbReference type="EMBL" id="EEV20926.1"/>
    </source>
</evidence>
<organism evidence="3 4">
    <name type="scientific">Treponema vincentii ATCC 35580</name>
    <dbReference type="NCBI Taxonomy" id="596324"/>
    <lineage>
        <taxon>Bacteria</taxon>
        <taxon>Pseudomonadati</taxon>
        <taxon>Spirochaetota</taxon>
        <taxon>Spirochaetia</taxon>
        <taxon>Spirochaetales</taxon>
        <taxon>Treponemataceae</taxon>
        <taxon>Treponema</taxon>
    </lineage>
</organism>
<keyword evidence="1" id="KW-0472">Membrane</keyword>
<feature type="domain" description="GerMN" evidence="2">
    <location>
        <begin position="37"/>
        <end position="145"/>
    </location>
</feature>
<sequence>MSFFTKPRLICWGLLAVISGVLFVSYMMNPKMERTLLYFPANDHTVGVEERYLPQLPESEFAVSLVNELLLGPSDHRFLRFADPQLRLRSCFVRDNALYVDLPAQVLTPAVKTPDFYTVYTLLQKNITVNCKHIDSVYFYIDGVPAYQQL</sequence>
<name>C8PNU6_9SPIR</name>
<evidence type="ECO:0000259" key="2">
    <source>
        <dbReference type="Pfam" id="PF10646"/>
    </source>
</evidence>
<dbReference type="AlphaFoldDB" id="C8PNU6"/>
<protein>
    <recommendedName>
        <fullName evidence="2">GerMN domain-containing protein</fullName>
    </recommendedName>
</protein>
<evidence type="ECO:0000256" key="1">
    <source>
        <dbReference type="SAM" id="Phobius"/>
    </source>
</evidence>